<organism evidence="2 3">
    <name type="scientific">Galerina marginata (strain CBS 339.88)</name>
    <dbReference type="NCBI Taxonomy" id="685588"/>
    <lineage>
        <taxon>Eukaryota</taxon>
        <taxon>Fungi</taxon>
        <taxon>Dikarya</taxon>
        <taxon>Basidiomycota</taxon>
        <taxon>Agaricomycotina</taxon>
        <taxon>Agaricomycetes</taxon>
        <taxon>Agaricomycetidae</taxon>
        <taxon>Agaricales</taxon>
        <taxon>Agaricineae</taxon>
        <taxon>Strophariaceae</taxon>
        <taxon>Galerina</taxon>
    </lineage>
</organism>
<dbReference type="EMBL" id="KL142371">
    <property type="protein sequence ID" value="KDR81068.1"/>
    <property type="molecule type" value="Genomic_DNA"/>
</dbReference>
<gene>
    <name evidence="2" type="ORF">GALMADRAFT_1121273</name>
</gene>
<keyword evidence="3" id="KW-1185">Reference proteome</keyword>
<protein>
    <submittedName>
        <fullName evidence="2">Uncharacterized protein</fullName>
    </submittedName>
</protein>
<dbReference type="Proteomes" id="UP000027222">
    <property type="component" value="Unassembled WGS sequence"/>
</dbReference>
<feature type="compositionally biased region" description="Low complexity" evidence="1">
    <location>
        <begin position="1"/>
        <end position="30"/>
    </location>
</feature>
<accession>A0A067TQ19</accession>
<evidence type="ECO:0000313" key="3">
    <source>
        <dbReference type="Proteomes" id="UP000027222"/>
    </source>
</evidence>
<feature type="region of interest" description="Disordered" evidence="1">
    <location>
        <begin position="1"/>
        <end position="36"/>
    </location>
</feature>
<dbReference type="AlphaFoldDB" id="A0A067TQ19"/>
<name>A0A067TQ19_GALM3</name>
<reference evidence="3" key="1">
    <citation type="journal article" date="2014" name="Proc. Natl. Acad. Sci. U.S.A.">
        <title>Extensive sampling of basidiomycete genomes demonstrates inadequacy of the white-rot/brown-rot paradigm for wood decay fungi.</title>
        <authorList>
            <person name="Riley R."/>
            <person name="Salamov A.A."/>
            <person name="Brown D.W."/>
            <person name="Nagy L.G."/>
            <person name="Floudas D."/>
            <person name="Held B.W."/>
            <person name="Levasseur A."/>
            <person name="Lombard V."/>
            <person name="Morin E."/>
            <person name="Otillar R."/>
            <person name="Lindquist E.A."/>
            <person name="Sun H."/>
            <person name="LaButti K.M."/>
            <person name="Schmutz J."/>
            <person name="Jabbour D."/>
            <person name="Luo H."/>
            <person name="Baker S.E."/>
            <person name="Pisabarro A.G."/>
            <person name="Walton J.D."/>
            <person name="Blanchette R.A."/>
            <person name="Henrissat B."/>
            <person name="Martin F."/>
            <person name="Cullen D."/>
            <person name="Hibbett D.S."/>
            <person name="Grigoriev I.V."/>
        </authorList>
    </citation>
    <scope>NUCLEOTIDE SEQUENCE [LARGE SCALE GENOMIC DNA]</scope>
    <source>
        <strain evidence="3">CBS 339.88</strain>
    </source>
</reference>
<dbReference type="HOGENOM" id="CLU_990601_0_0_1"/>
<evidence type="ECO:0000256" key="1">
    <source>
        <dbReference type="SAM" id="MobiDB-lite"/>
    </source>
</evidence>
<sequence>MPSSSATTNTSATGSTSSSTPRGPTTSPTPDEAGTLRTRLRHTTCSADSLAPSTRRWATSSHLIWVGNKGWSWMLGTQARLYSKATGVCIPNKHSLREVSRRRGETALLVFEGDEPGRSGGSKKPFDRAVELAGGQSFWSLSICFLRRTYSWMSLKKHLTSHFWEVPPSIVPKIHHIILEFTAKPGSLQMTIYAFSARANLKTNELERIHPGSSSDVSAETGGYVDLEKLVGMDGRDGISLIVAASCRAMMRRSPYTECAAELDDGECWYGSEILNVLSTT</sequence>
<evidence type="ECO:0000313" key="2">
    <source>
        <dbReference type="EMBL" id="KDR81068.1"/>
    </source>
</evidence>
<proteinExistence type="predicted"/>